<reference evidence="2" key="1">
    <citation type="submission" date="2022-11" db="EMBL/GenBank/DDBJ databases">
        <authorList>
            <person name="Hyden B.L."/>
            <person name="Feng K."/>
            <person name="Yates T."/>
            <person name="Jawdy S."/>
            <person name="Smart L.B."/>
            <person name="Muchero W."/>
        </authorList>
    </citation>
    <scope>NUCLEOTIDE SEQUENCE</scope>
    <source>
        <tissue evidence="2">Shoot tip</tissue>
    </source>
</reference>
<proteinExistence type="predicted"/>
<evidence type="ECO:0000256" key="1">
    <source>
        <dbReference type="SAM" id="SignalP"/>
    </source>
</evidence>
<dbReference type="Proteomes" id="UP001151529">
    <property type="component" value="Chromosome 16"/>
</dbReference>
<dbReference type="EMBL" id="JAPFFL010000001">
    <property type="protein sequence ID" value="KAJ6750772.1"/>
    <property type="molecule type" value="Genomic_DNA"/>
</dbReference>
<keyword evidence="3" id="KW-1185">Reference proteome</keyword>
<evidence type="ECO:0000313" key="2">
    <source>
        <dbReference type="EMBL" id="KAJ6750772.1"/>
    </source>
</evidence>
<evidence type="ECO:0008006" key="4">
    <source>
        <dbReference type="Google" id="ProtNLM"/>
    </source>
</evidence>
<feature type="chain" id="PRO_5040516273" description="Secreted protein" evidence="1">
    <location>
        <begin position="17"/>
        <end position="121"/>
    </location>
</feature>
<name>A0A9Q0VLP4_SALVM</name>
<gene>
    <name evidence="2" type="ORF">OIU85_001321</name>
</gene>
<protein>
    <recommendedName>
        <fullName evidence="4">Secreted protein</fullName>
    </recommendedName>
</protein>
<dbReference type="AlphaFoldDB" id="A0A9Q0VLP4"/>
<comment type="caution">
    <text evidence="2">The sequence shown here is derived from an EMBL/GenBank/DDBJ whole genome shotgun (WGS) entry which is preliminary data.</text>
</comment>
<accession>A0A9Q0VLP4</accession>
<evidence type="ECO:0000313" key="3">
    <source>
        <dbReference type="Proteomes" id="UP001151529"/>
    </source>
</evidence>
<feature type="signal peptide" evidence="1">
    <location>
        <begin position="1"/>
        <end position="16"/>
    </location>
</feature>
<keyword evidence="1" id="KW-0732">Signal</keyword>
<organism evidence="2 3">
    <name type="scientific">Salix viminalis</name>
    <name type="common">Common osier</name>
    <name type="synonym">Basket willow</name>
    <dbReference type="NCBI Taxonomy" id="40686"/>
    <lineage>
        <taxon>Eukaryota</taxon>
        <taxon>Viridiplantae</taxon>
        <taxon>Streptophyta</taxon>
        <taxon>Embryophyta</taxon>
        <taxon>Tracheophyta</taxon>
        <taxon>Spermatophyta</taxon>
        <taxon>Magnoliopsida</taxon>
        <taxon>eudicotyledons</taxon>
        <taxon>Gunneridae</taxon>
        <taxon>Pentapetalae</taxon>
        <taxon>rosids</taxon>
        <taxon>fabids</taxon>
        <taxon>Malpighiales</taxon>
        <taxon>Salicaceae</taxon>
        <taxon>Saliceae</taxon>
        <taxon>Salix</taxon>
    </lineage>
</organism>
<reference evidence="2" key="2">
    <citation type="journal article" date="2023" name="Int. J. Mol. Sci.">
        <title>De Novo Assembly and Annotation of 11 Diverse Shrub Willow (Salix) Genomes Reveals Novel Gene Organization in Sex-Linked Regions.</title>
        <authorList>
            <person name="Hyden B."/>
            <person name="Feng K."/>
            <person name="Yates T.B."/>
            <person name="Jawdy S."/>
            <person name="Cereghino C."/>
            <person name="Smart L.B."/>
            <person name="Muchero W."/>
        </authorList>
    </citation>
    <scope>NUCLEOTIDE SEQUENCE [LARGE SCALE GENOMIC DNA]</scope>
    <source>
        <tissue evidence="2">Shoot tip</tissue>
    </source>
</reference>
<sequence>MGLLVSHFLLAPFNAGYQCCANYDRSLRAGHGVVTYKGEVVWHTEATSSNQNEQANWNYPTRSEAQCPSDDQVCKCCHGYRRLADKCQPEVCSVETPTNVYQIKRRVTVWSSKASQEVTLQ</sequence>